<keyword evidence="1" id="KW-0812">Transmembrane</keyword>
<comment type="caution">
    <text evidence="3">The sequence shown here is derived from an EMBL/GenBank/DDBJ whole genome shotgun (WGS) entry which is preliminary data.</text>
</comment>
<feature type="non-terminal residue" evidence="3">
    <location>
        <position position="1"/>
    </location>
</feature>
<protein>
    <recommendedName>
        <fullName evidence="5">SEA domain-containing protein</fullName>
    </recommendedName>
</protein>
<evidence type="ECO:0008006" key="5">
    <source>
        <dbReference type="Google" id="ProtNLM"/>
    </source>
</evidence>
<feature type="transmembrane region" description="Helical" evidence="1">
    <location>
        <begin position="298"/>
        <end position="319"/>
    </location>
</feature>
<dbReference type="EMBL" id="VCGU01000010">
    <property type="protein sequence ID" value="TRY68729.1"/>
    <property type="molecule type" value="Genomic_DNA"/>
</dbReference>
<sequence>KTKLTVVLWLVLLISVNEVRCEAFSRIREPWKTLIEEGLRFPSFLKTKFLTPEEQESLQLAPNEEALVVKLILKEQNFTGDMRSRASKAYKSLQLELKHGLKSVLGEEFPESDVFKGKWKLQDIQSLGHLTRVLLSLNGSDASDNEKARKNILRAISQGQFGHLPIWNGTAEVYQQLVEKNTVFDVTVQLYDQPFVAGMDLRESQTFLNMSDQMHQMLGTRFKNVFGEHFFRMTIVGFYPSLQSTVIRAYVLLDPDPENIYYASIAWYDIKGYVYLGKFPLLPQNIKIAESRLVLKEFYHFLNGLAVLLVVFFGIFRACHYVAYERNQKKEPIPE</sequence>
<keyword evidence="1" id="KW-0472">Membrane</keyword>
<keyword evidence="4" id="KW-1185">Reference proteome</keyword>
<dbReference type="InterPro" id="IPR036364">
    <property type="entry name" value="SEA_dom_sf"/>
</dbReference>
<feature type="chain" id="PRO_5021720059" description="SEA domain-containing protein" evidence="2">
    <location>
        <begin position="22"/>
        <end position="335"/>
    </location>
</feature>
<gene>
    <name evidence="3" type="ORF">TCAL_10746</name>
</gene>
<organism evidence="3 4">
    <name type="scientific">Tigriopus californicus</name>
    <name type="common">Marine copepod</name>
    <dbReference type="NCBI Taxonomy" id="6832"/>
    <lineage>
        <taxon>Eukaryota</taxon>
        <taxon>Metazoa</taxon>
        <taxon>Ecdysozoa</taxon>
        <taxon>Arthropoda</taxon>
        <taxon>Crustacea</taxon>
        <taxon>Multicrustacea</taxon>
        <taxon>Hexanauplia</taxon>
        <taxon>Copepoda</taxon>
        <taxon>Harpacticoida</taxon>
        <taxon>Harpacticidae</taxon>
        <taxon>Tigriopus</taxon>
    </lineage>
</organism>
<reference evidence="3 4" key="1">
    <citation type="journal article" date="2018" name="Nat. Ecol. Evol.">
        <title>Genomic signatures of mitonuclear coevolution across populations of Tigriopus californicus.</title>
        <authorList>
            <person name="Barreto F.S."/>
            <person name="Watson E.T."/>
            <person name="Lima T.G."/>
            <person name="Willett C.S."/>
            <person name="Edmands S."/>
            <person name="Li W."/>
            <person name="Burton R.S."/>
        </authorList>
    </citation>
    <scope>NUCLEOTIDE SEQUENCE [LARGE SCALE GENOMIC DNA]</scope>
    <source>
        <strain evidence="3 4">San Diego</strain>
    </source>
</reference>
<evidence type="ECO:0000313" key="3">
    <source>
        <dbReference type="EMBL" id="TRY68729.1"/>
    </source>
</evidence>
<dbReference type="Proteomes" id="UP000318571">
    <property type="component" value="Chromosome 1"/>
</dbReference>
<proteinExistence type="predicted"/>
<dbReference type="AlphaFoldDB" id="A0A553NTH9"/>
<evidence type="ECO:0000256" key="1">
    <source>
        <dbReference type="SAM" id="Phobius"/>
    </source>
</evidence>
<feature type="signal peptide" evidence="2">
    <location>
        <begin position="1"/>
        <end position="21"/>
    </location>
</feature>
<keyword evidence="1" id="KW-1133">Transmembrane helix</keyword>
<evidence type="ECO:0000313" key="4">
    <source>
        <dbReference type="Proteomes" id="UP000318571"/>
    </source>
</evidence>
<keyword evidence="2" id="KW-0732">Signal</keyword>
<evidence type="ECO:0000256" key="2">
    <source>
        <dbReference type="SAM" id="SignalP"/>
    </source>
</evidence>
<name>A0A553NTH9_TIGCA</name>
<dbReference type="Gene3D" id="3.30.70.960">
    <property type="entry name" value="SEA domain"/>
    <property type="match status" value="1"/>
</dbReference>
<accession>A0A553NTH9</accession>